<reference evidence="5" key="1">
    <citation type="submission" date="2021-05" db="EMBL/GenBank/DDBJ databases">
        <authorList>
            <person name="Pietrasiak N."/>
            <person name="Ward R."/>
            <person name="Stajich J.E."/>
            <person name="Kurbessoian T."/>
        </authorList>
    </citation>
    <scope>NUCLEOTIDE SEQUENCE</scope>
    <source>
        <strain evidence="5">JT2-VF2</strain>
    </source>
</reference>
<evidence type="ECO:0000256" key="3">
    <source>
        <dbReference type="ARBA" id="ARBA00023315"/>
    </source>
</evidence>
<evidence type="ECO:0000256" key="2">
    <source>
        <dbReference type="ARBA" id="ARBA00022679"/>
    </source>
</evidence>
<dbReference type="EMBL" id="JAHHHN010000044">
    <property type="protein sequence ID" value="MBW4565677.1"/>
    <property type="molecule type" value="Genomic_DNA"/>
</dbReference>
<comment type="similarity">
    <text evidence="1 4">Belongs to the antibiotic N-acetyltransferase family.</text>
</comment>
<dbReference type="Proteomes" id="UP000715781">
    <property type="component" value="Unassembled WGS sequence"/>
</dbReference>
<evidence type="ECO:0000256" key="1">
    <source>
        <dbReference type="ARBA" id="ARBA00006383"/>
    </source>
</evidence>
<dbReference type="EC" id="2.3.1.-" evidence="4"/>
<comment type="caution">
    <text evidence="5">The sequence shown here is derived from an EMBL/GenBank/DDBJ whole genome shotgun (WGS) entry which is preliminary data.</text>
</comment>
<name>A0A951Q6R6_9NOST</name>
<dbReference type="AlphaFoldDB" id="A0A951Q6R6"/>
<dbReference type="GO" id="GO:0046677">
    <property type="term" value="P:response to antibiotic"/>
    <property type="evidence" value="ECO:0007669"/>
    <property type="project" value="UniProtKB-KW"/>
</dbReference>
<organism evidence="5 6">
    <name type="scientific">Mojavia pulchra JT2-VF2</name>
    <dbReference type="NCBI Taxonomy" id="287848"/>
    <lineage>
        <taxon>Bacteria</taxon>
        <taxon>Bacillati</taxon>
        <taxon>Cyanobacteriota</taxon>
        <taxon>Cyanophyceae</taxon>
        <taxon>Nostocales</taxon>
        <taxon>Nostocaceae</taxon>
    </lineage>
</organism>
<proteinExistence type="inferred from homology"/>
<dbReference type="InterPro" id="IPR003679">
    <property type="entry name" value="Amioglycoside_AcTrfase"/>
</dbReference>
<dbReference type="PANTHER" id="PTHR11104:SF0">
    <property type="entry name" value="SPBETA PROPHAGE-DERIVED AMINOGLYCOSIDE N(3')-ACETYLTRANSFERASE-LIKE PROTEIN YOKD"/>
    <property type="match status" value="1"/>
</dbReference>
<reference evidence="5" key="2">
    <citation type="journal article" date="2022" name="Microbiol. Resour. Announc.">
        <title>Metagenome Sequencing to Explore Phylogenomics of Terrestrial Cyanobacteria.</title>
        <authorList>
            <person name="Ward R.D."/>
            <person name="Stajich J.E."/>
            <person name="Johansen J.R."/>
            <person name="Huntemann M."/>
            <person name="Clum A."/>
            <person name="Foster B."/>
            <person name="Foster B."/>
            <person name="Roux S."/>
            <person name="Palaniappan K."/>
            <person name="Varghese N."/>
            <person name="Mukherjee S."/>
            <person name="Reddy T.B.K."/>
            <person name="Daum C."/>
            <person name="Copeland A."/>
            <person name="Chen I.A."/>
            <person name="Ivanova N.N."/>
            <person name="Kyrpides N.C."/>
            <person name="Shapiro N."/>
            <person name="Eloe-Fadrosh E.A."/>
            <person name="Pietrasiak N."/>
        </authorList>
    </citation>
    <scope>NUCLEOTIDE SEQUENCE</scope>
    <source>
        <strain evidence="5">JT2-VF2</strain>
    </source>
</reference>
<evidence type="ECO:0000313" key="5">
    <source>
        <dbReference type="EMBL" id="MBW4565677.1"/>
    </source>
</evidence>
<evidence type="ECO:0000313" key="6">
    <source>
        <dbReference type="Proteomes" id="UP000715781"/>
    </source>
</evidence>
<dbReference type="Pfam" id="PF02522">
    <property type="entry name" value="Antibiotic_NAT"/>
    <property type="match status" value="1"/>
</dbReference>
<dbReference type="GO" id="GO:0046353">
    <property type="term" value="F:aminoglycoside 3-N-acetyltransferase activity"/>
    <property type="evidence" value="ECO:0007669"/>
    <property type="project" value="UniProtKB-EC"/>
</dbReference>
<keyword evidence="4" id="KW-0046">Antibiotic resistance</keyword>
<keyword evidence="3 4" id="KW-0012">Acyltransferase</keyword>
<gene>
    <name evidence="5" type="ORF">KME32_32265</name>
</gene>
<protein>
    <recommendedName>
        <fullName evidence="4">Aminoglycoside N(3)-acetyltransferase</fullName>
        <ecNumber evidence="4">2.3.1.-</ecNumber>
    </recommendedName>
</protein>
<evidence type="ECO:0000256" key="4">
    <source>
        <dbReference type="RuleBase" id="RU365031"/>
    </source>
</evidence>
<dbReference type="InterPro" id="IPR028345">
    <property type="entry name" value="Antibiotic_NAT-like"/>
</dbReference>
<dbReference type="PANTHER" id="PTHR11104">
    <property type="entry name" value="AMINOGLYCOSIDE N3-ACETYLTRANSFERASE"/>
    <property type="match status" value="1"/>
</dbReference>
<comment type="catalytic activity">
    <reaction evidence="4">
        <text>a 2-deoxystreptamine antibiotic + acetyl-CoA = an N(3)-acetyl-2-deoxystreptamine antibiotic + CoA + H(+)</text>
        <dbReference type="Rhea" id="RHEA:12665"/>
        <dbReference type="ChEBI" id="CHEBI:15378"/>
        <dbReference type="ChEBI" id="CHEBI:57287"/>
        <dbReference type="ChEBI" id="CHEBI:57288"/>
        <dbReference type="ChEBI" id="CHEBI:57921"/>
        <dbReference type="ChEBI" id="CHEBI:77452"/>
        <dbReference type="EC" id="2.3.1.81"/>
    </reaction>
</comment>
<keyword evidence="2 4" id="KW-0808">Transferase</keyword>
<accession>A0A951Q6R6</accession>
<dbReference type="SUPFAM" id="SSF110710">
    <property type="entry name" value="TTHA0583/YokD-like"/>
    <property type="match status" value="1"/>
</dbReference>
<sequence>MSESKVIINSPSPRTRQSLATDLFNAGVNSRMAVIVHSSLSSLGWVCGGSVAVVQALMDVITPIGNLIMPTHTGDLSDPANWQQPSVPREWWTIIRETMPAFDPKVTPTRDMGRIAETFRVWENVLRSSHPQVSFAAWGKDAEKIVSNHSLGYSLGEDSPLARLYDLNGWVLLLGVGYENCTSFHLAEYRVAQRQEVRKGAPIFEDGRRVWKWFTDIDFDTSCFVEMGEAFERTGQVQISTVGSAQIKLFNMRKAVDFALAWLKDNPRYTNS</sequence>